<keyword evidence="1" id="KW-1133">Transmembrane helix</keyword>
<feature type="transmembrane region" description="Helical" evidence="1">
    <location>
        <begin position="56"/>
        <end position="77"/>
    </location>
</feature>
<accession>A0A1H9DI39</accession>
<protein>
    <submittedName>
        <fullName evidence="2">Uncharacterized protein</fullName>
    </submittedName>
</protein>
<sequence>MATNFLELPTLHALRLVFDTAALVLIWLVQLVIYPSFQHFHREGFRIWHRAYTRRVTYVVMPIMLGQLAVYGCLLLTARSTDLLLNTILILLAWAITFFRAVPLHAALDIEENHLSLSAQLITVNWWRTILWTGCWGVTMMVNIQQ</sequence>
<feature type="transmembrane region" description="Helical" evidence="1">
    <location>
        <begin position="83"/>
        <end position="102"/>
    </location>
</feature>
<proteinExistence type="predicted"/>
<evidence type="ECO:0000313" key="2">
    <source>
        <dbReference type="EMBL" id="SEQ13166.1"/>
    </source>
</evidence>
<organism evidence="2 3">
    <name type="scientific">Neolewinella agarilytica</name>
    <dbReference type="NCBI Taxonomy" id="478744"/>
    <lineage>
        <taxon>Bacteria</taxon>
        <taxon>Pseudomonadati</taxon>
        <taxon>Bacteroidota</taxon>
        <taxon>Saprospiria</taxon>
        <taxon>Saprospirales</taxon>
        <taxon>Lewinellaceae</taxon>
        <taxon>Neolewinella</taxon>
    </lineage>
</organism>
<dbReference type="OrthoDB" id="883418at2"/>
<reference evidence="3" key="1">
    <citation type="submission" date="2016-10" db="EMBL/GenBank/DDBJ databases">
        <authorList>
            <person name="Varghese N."/>
            <person name="Submissions S."/>
        </authorList>
    </citation>
    <scope>NUCLEOTIDE SEQUENCE [LARGE SCALE GENOMIC DNA]</scope>
    <source>
        <strain evidence="3">DSM 24740</strain>
    </source>
</reference>
<dbReference type="STRING" id="478744.SAMN05444359_10616"/>
<dbReference type="InParanoid" id="A0A1H9DI39"/>
<dbReference type="Proteomes" id="UP000199021">
    <property type="component" value="Unassembled WGS sequence"/>
</dbReference>
<gene>
    <name evidence="2" type="ORF">SAMN05444359_10616</name>
</gene>
<keyword evidence="1" id="KW-0472">Membrane</keyword>
<evidence type="ECO:0000313" key="3">
    <source>
        <dbReference type="Proteomes" id="UP000199021"/>
    </source>
</evidence>
<dbReference type="AlphaFoldDB" id="A0A1H9DI39"/>
<keyword evidence="3" id="KW-1185">Reference proteome</keyword>
<evidence type="ECO:0000256" key="1">
    <source>
        <dbReference type="SAM" id="Phobius"/>
    </source>
</evidence>
<keyword evidence="1" id="KW-0812">Transmembrane</keyword>
<name>A0A1H9DI39_9BACT</name>
<feature type="transmembrane region" description="Helical" evidence="1">
    <location>
        <begin position="12"/>
        <end position="35"/>
    </location>
</feature>
<dbReference type="EMBL" id="FOFB01000006">
    <property type="protein sequence ID" value="SEQ13166.1"/>
    <property type="molecule type" value="Genomic_DNA"/>
</dbReference>
<dbReference type="RefSeq" id="WP_090166586.1">
    <property type="nucleotide sequence ID" value="NZ_FOFB01000006.1"/>
</dbReference>